<feature type="compositionally biased region" description="Low complexity" evidence="3">
    <location>
        <begin position="70"/>
        <end position="97"/>
    </location>
</feature>
<evidence type="ECO:0008006" key="7">
    <source>
        <dbReference type="Google" id="ProtNLM"/>
    </source>
</evidence>
<dbReference type="InterPro" id="IPR036116">
    <property type="entry name" value="FN3_sf"/>
</dbReference>
<dbReference type="RefSeq" id="WP_285661679.1">
    <property type="nucleotide sequence ID" value="NZ_BSTX01000001.1"/>
</dbReference>
<organism evidence="5 6">
    <name type="scientific">Actinorhabdospora filicis</name>
    <dbReference type="NCBI Taxonomy" id="1785913"/>
    <lineage>
        <taxon>Bacteria</taxon>
        <taxon>Bacillati</taxon>
        <taxon>Actinomycetota</taxon>
        <taxon>Actinomycetes</taxon>
        <taxon>Micromonosporales</taxon>
        <taxon>Micromonosporaceae</taxon>
        <taxon>Actinorhabdospora</taxon>
    </lineage>
</organism>
<evidence type="ECO:0000256" key="3">
    <source>
        <dbReference type="SAM" id="MobiDB-lite"/>
    </source>
</evidence>
<evidence type="ECO:0000256" key="1">
    <source>
        <dbReference type="ARBA" id="ARBA00023295"/>
    </source>
</evidence>
<feature type="transmembrane region" description="Helical" evidence="4">
    <location>
        <begin position="31"/>
        <end position="52"/>
    </location>
</feature>
<sequence>MDGRWSHDRTMPQRLRALAARLGSRSRSGRAVLVAAGLVALVLVVAIGLAAMRPDAPGRAASAGEPSREPSTTAPVTPSASPSASPSPSSSPSASSESPKKDDGDGGGDKPVDKPKPPVSDPKPPPRDVTTPSRPTKFGAWEADDGRYTAKWEYPEDDGGSPVTGYVLKKCNGTVLKRVGAGTYRTDILHPDLDCITVQAINAEGEGQTAQYDDILL</sequence>
<dbReference type="InterPro" id="IPR013783">
    <property type="entry name" value="Ig-like_fold"/>
</dbReference>
<keyword evidence="1" id="KW-0326">Glycosidase</keyword>
<evidence type="ECO:0000313" key="6">
    <source>
        <dbReference type="Proteomes" id="UP001165079"/>
    </source>
</evidence>
<dbReference type="Proteomes" id="UP001165079">
    <property type="component" value="Unassembled WGS sequence"/>
</dbReference>
<keyword evidence="1" id="KW-0378">Hydrolase</keyword>
<keyword evidence="4" id="KW-0472">Membrane</keyword>
<evidence type="ECO:0000256" key="2">
    <source>
        <dbReference type="ARBA" id="ARBA00023326"/>
    </source>
</evidence>
<dbReference type="InterPro" id="IPR003961">
    <property type="entry name" value="FN3_dom"/>
</dbReference>
<keyword evidence="6" id="KW-1185">Reference proteome</keyword>
<keyword evidence="2" id="KW-0119">Carbohydrate metabolism</keyword>
<keyword evidence="2" id="KW-0624">Polysaccharide degradation</keyword>
<evidence type="ECO:0000256" key="4">
    <source>
        <dbReference type="SAM" id="Phobius"/>
    </source>
</evidence>
<proteinExistence type="predicted"/>
<feature type="compositionally biased region" description="Basic and acidic residues" evidence="3">
    <location>
        <begin position="98"/>
        <end position="116"/>
    </location>
</feature>
<evidence type="ECO:0000313" key="5">
    <source>
        <dbReference type="EMBL" id="GLZ76502.1"/>
    </source>
</evidence>
<name>A0A9W6SIL2_9ACTN</name>
<dbReference type="GO" id="GO:0016798">
    <property type="term" value="F:hydrolase activity, acting on glycosyl bonds"/>
    <property type="evidence" value="ECO:0007669"/>
    <property type="project" value="UniProtKB-KW"/>
</dbReference>
<dbReference type="Gene3D" id="2.60.40.10">
    <property type="entry name" value="Immunoglobulins"/>
    <property type="match status" value="1"/>
</dbReference>
<keyword evidence="4" id="KW-1133">Transmembrane helix</keyword>
<dbReference type="GO" id="GO:0000272">
    <property type="term" value="P:polysaccharide catabolic process"/>
    <property type="evidence" value="ECO:0007669"/>
    <property type="project" value="UniProtKB-KW"/>
</dbReference>
<dbReference type="AlphaFoldDB" id="A0A9W6SIL2"/>
<reference evidence="5" key="1">
    <citation type="submission" date="2023-03" db="EMBL/GenBank/DDBJ databases">
        <title>Actinorhabdospora filicis NBRC 111898.</title>
        <authorList>
            <person name="Ichikawa N."/>
            <person name="Sato H."/>
            <person name="Tonouchi N."/>
        </authorList>
    </citation>
    <scope>NUCLEOTIDE SEQUENCE</scope>
    <source>
        <strain evidence="5">NBRC 111898</strain>
    </source>
</reference>
<keyword evidence="4" id="KW-0812">Transmembrane</keyword>
<comment type="caution">
    <text evidence="5">The sequence shown here is derived from an EMBL/GenBank/DDBJ whole genome shotgun (WGS) entry which is preliminary data.</text>
</comment>
<dbReference type="CDD" id="cd00063">
    <property type="entry name" value="FN3"/>
    <property type="match status" value="1"/>
</dbReference>
<protein>
    <recommendedName>
        <fullName evidence="7">Fibronectin type-III domain-containing protein</fullName>
    </recommendedName>
</protein>
<accession>A0A9W6SIL2</accession>
<dbReference type="EMBL" id="BSTX01000001">
    <property type="protein sequence ID" value="GLZ76502.1"/>
    <property type="molecule type" value="Genomic_DNA"/>
</dbReference>
<feature type="region of interest" description="Disordered" evidence="3">
    <location>
        <begin position="56"/>
        <end position="141"/>
    </location>
</feature>
<dbReference type="SUPFAM" id="SSF49265">
    <property type="entry name" value="Fibronectin type III"/>
    <property type="match status" value="1"/>
</dbReference>
<gene>
    <name evidence="5" type="ORF">Afil01_13090</name>
</gene>